<evidence type="ECO:0000256" key="1">
    <source>
        <dbReference type="SAM" id="MobiDB-lite"/>
    </source>
</evidence>
<dbReference type="AlphaFoldDB" id="A0A067M2F5"/>
<evidence type="ECO:0000313" key="3">
    <source>
        <dbReference type="Proteomes" id="UP000027195"/>
    </source>
</evidence>
<keyword evidence="3" id="KW-1185">Reference proteome</keyword>
<dbReference type="Proteomes" id="UP000027195">
    <property type="component" value="Unassembled WGS sequence"/>
</dbReference>
<accession>A0A067M2F5</accession>
<name>A0A067M2F5_BOTB1</name>
<proteinExistence type="predicted"/>
<evidence type="ECO:0000313" key="2">
    <source>
        <dbReference type="EMBL" id="KDQ05751.1"/>
    </source>
</evidence>
<reference evidence="3" key="1">
    <citation type="journal article" date="2014" name="Proc. Natl. Acad. Sci. U.S.A.">
        <title>Extensive sampling of basidiomycete genomes demonstrates inadequacy of the white-rot/brown-rot paradigm for wood decay fungi.</title>
        <authorList>
            <person name="Riley R."/>
            <person name="Salamov A.A."/>
            <person name="Brown D.W."/>
            <person name="Nagy L.G."/>
            <person name="Floudas D."/>
            <person name="Held B.W."/>
            <person name="Levasseur A."/>
            <person name="Lombard V."/>
            <person name="Morin E."/>
            <person name="Otillar R."/>
            <person name="Lindquist E.A."/>
            <person name="Sun H."/>
            <person name="LaButti K.M."/>
            <person name="Schmutz J."/>
            <person name="Jabbour D."/>
            <person name="Luo H."/>
            <person name="Baker S.E."/>
            <person name="Pisabarro A.G."/>
            <person name="Walton J.D."/>
            <person name="Blanchette R.A."/>
            <person name="Henrissat B."/>
            <person name="Martin F."/>
            <person name="Cullen D."/>
            <person name="Hibbett D.S."/>
            <person name="Grigoriev I.V."/>
        </authorList>
    </citation>
    <scope>NUCLEOTIDE SEQUENCE [LARGE SCALE GENOMIC DNA]</scope>
    <source>
        <strain evidence="3">FD-172 SS1</strain>
    </source>
</reference>
<dbReference type="HOGENOM" id="CLU_1377908_0_0_1"/>
<feature type="compositionally biased region" description="Low complexity" evidence="1">
    <location>
        <begin position="38"/>
        <end position="47"/>
    </location>
</feature>
<organism evidence="2 3">
    <name type="scientific">Botryobasidium botryosum (strain FD-172 SS1)</name>
    <dbReference type="NCBI Taxonomy" id="930990"/>
    <lineage>
        <taxon>Eukaryota</taxon>
        <taxon>Fungi</taxon>
        <taxon>Dikarya</taxon>
        <taxon>Basidiomycota</taxon>
        <taxon>Agaricomycotina</taxon>
        <taxon>Agaricomycetes</taxon>
        <taxon>Cantharellales</taxon>
        <taxon>Botryobasidiaceae</taxon>
        <taxon>Botryobasidium</taxon>
    </lineage>
</organism>
<feature type="compositionally biased region" description="Low complexity" evidence="1">
    <location>
        <begin position="1"/>
        <end position="18"/>
    </location>
</feature>
<sequence>MSCGKNSSSTSNKKGAASQLTTKSQDTRSHVYLKIKQACPPKTTTPAPKKKATAHTSDGNNDCAENGEDGSDNDNASSAKASSIDTLHKILSKEELEAHRVALSFKSIKWLNADSMPKTIGDIRTDKEFHTPPFFILLFTLSYSFDTEEIMQMLHEDVKLPSPKTLSHSLKEYKTAMDKNVHKFLEVHHIIYGYIICF</sequence>
<protein>
    <submittedName>
        <fullName evidence="2">Uncharacterized protein</fullName>
    </submittedName>
</protein>
<dbReference type="InParanoid" id="A0A067M2F5"/>
<feature type="region of interest" description="Disordered" evidence="1">
    <location>
        <begin position="1"/>
        <end position="80"/>
    </location>
</feature>
<dbReference type="EMBL" id="KL198193">
    <property type="protein sequence ID" value="KDQ05751.1"/>
    <property type="molecule type" value="Genomic_DNA"/>
</dbReference>
<gene>
    <name evidence="2" type="ORF">BOTBODRAFT_182255</name>
</gene>